<evidence type="ECO:0000256" key="3">
    <source>
        <dbReference type="ARBA" id="ARBA00022475"/>
    </source>
</evidence>
<evidence type="ECO:0000256" key="2">
    <source>
        <dbReference type="ARBA" id="ARBA00022448"/>
    </source>
</evidence>
<keyword evidence="6 7" id="KW-0472">Membrane</keyword>
<dbReference type="InterPro" id="IPR050366">
    <property type="entry name" value="BP-dependent_transpt_permease"/>
</dbReference>
<dbReference type="PROSITE" id="PS50928">
    <property type="entry name" value="ABC_TM1"/>
    <property type="match status" value="1"/>
</dbReference>
<reference evidence="9" key="1">
    <citation type="journal article" date="2021" name="mSystems">
        <title>Bacteria and Archaea Synergistically Convert Glycine Betaine to Biogenic Methane in the Formosa Cold Seep of the South China Sea.</title>
        <authorList>
            <person name="Li L."/>
            <person name="Zhang W."/>
            <person name="Zhang S."/>
            <person name="Song L."/>
            <person name="Sun Q."/>
            <person name="Zhang H."/>
            <person name="Xiang H."/>
            <person name="Dong X."/>
        </authorList>
    </citation>
    <scope>NUCLEOTIDE SEQUENCE</scope>
    <source>
        <strain evidence="9">ZWT</strain>
    </source>
</reference>
<evidence type="ECO:0000256" key="6">
    <source>
        <dbReference type="ARBA" id="ARBA00023136"/>
    </source>
</evidence>
<dbReference type="CDD" id="cd06261">
    <property type="entry name" value="TM_PBP2"/>
    <property type="match status" value="1"/>
</dbReference>
<dbReference type="PANTHER" id="PTHR43386">
    <property type="entry name" value="OLIGOPEPTIDE TRANSPORT SYSTEM PERMEASE PROTEIN APPC"/>
    <property type="match status" value="1"/>
</dbReference>
<evidence type="ECO:0000313" key="9">
    <source>
        <dbReference type="EMBL" id="MCM1988962.1"/>
    </source>
</evidence>
<feature type="transmembrane region" description="Helical" evidence="7">
    <location>
        <begin position="206"/>
        <end position="227"/>
    </location>
</feature>
<name>A0A9J6NWY0_9CLOT</name>
<dbReference type="InterPro" id="IPR025966">
    <property type="entry name" value="OppC_N"/>
</dbReference>
<dbReference type="Proteomes" id="UP001056429">
    <property type="component" value="Unassembled WGS sequence"/>
</dbReference>
<dbReference type="InterPro" id="IPR000515">
    <property type="entry name" value="MetI-like"/>
</dbReference>
<dbReference type="Pfam" id="PF00528">
    <property type="entry name" value="BPD_transp_1"/>
    <property type="match status" value="1"/>
</dbReference>
<accession>A0A9J6NWY0</accession>
<feature type="transmembrane region" description="Helical" evidence="7">
    <location>
        <begin position="32"/>
        <end position="53"/>
    </location>
</feature>
<keyword evidence="4 7" id="KW-0812">Transmembrane</keyword>
<evidence type="ECO:0000256" key="5">
    <source>
        <dbReference type="ARBA" id="ARBA00022989"/>
    </source>
</evidence>
<dbReference type="EMBL" id="JAGSOJ010000001">
    <property type="protein sequence ID" value="MCM1988962.1"/>
    <property type="molecule type" value="Genomic_DNA"/>
</dbReference>
<dbReference type="InterPro" id="IPR035906">
    <property type="entry name" value="MetI-like_sf"/>
</dbReference>
<feature type="transmembrane region" description="Helical" evidence="7">
    <location>
        <begin position="263"/>
        <end position="284"/>
    </location>
</feature>
<comment type="subcellular location">
    <subcellularLocation>
        <location evidence="1 7">Cell membrane</location>
        <topology evidence="1 7">Multi-pass membrane protein</topology>
    </subcellularLocation>
</comment>
<dbReference type="NCBIfam" id="NF045476">
    <property type="entry name" value="Opp4C"/>
    <property type="match status" value="1"/>
</dbReference>
<dbReference type="InterPro" id="IPR053523">
    <property type="entry name" value="Oligopeptide_permease_AppC"/>
</dbReference>
<dbReference type="GO" id="GO:0055085">
    <property type="term" value="P:transmembrane transport"/>
    <property type="evidence" value="ECO:0007669"/>
    <property type="project" value="InterPro"/>
</dbReference>
<dbReference type="GO" id="GO:0005886">
    <property type="term" value="C:plasma membrane"/>
    <property type="evidence" value="ECO:0007669"/>
    <property type="project" value="UniProtKB-SubCell"/>
</dbReference>
<sequence>MTLSSNICTNDQENRSLSMGKMAFIKFKKNKLAIVGAVVLTLLVLFAVFAPLLSSYKIDDIDLYNISVEPSAEHILGTDEIGRDVFTRLIYGGRVSLGVGIFATLIQVFIGTVLGALAGYYGGIVDSVIMRIVDVIMCFPFFMIAVTIAAVIGPSVWNLIIIIAMLSWTSIARIVRAEVLALKEREFIEASRALGMNNYEVILKHILPNILSPILVSATLSIANSILTESALSFLGMGVRPPQPSWGNMLTAAQSMNTLKYEWWLWIPPGLMIFLTVLSINFLGDGLRDALDPKEKV</sequence>
<reference evidence="9" key="2">
    <citation type="submission" date="2021-04" db="EMBL/GenBank/DDBJ databases">
        <authorList>
            <person name="Dong X."/>
        </authorList>
    </citation>
    <scope>NUCLEOTIDE SEQUENCE</scope>
    <source>
        <strain evidence="9">ZWT</strain>
    </source>
</reference>
<keyword evidence="3" id="KW-1003">Cell membrane</keyword>
<feature type="transmembrane region" description="Helical" evidence="7">
    <location>
        <begin position="97"/>
        <end position="121"/>
    </location>
</feature>
<evidence type="ECO:0000256" key="1">
    <source>
        <dbReference type="ARBA" id="ARBA00004651"/>
    </source>
</evidence>
<dbReference type="PANTHER" id="PTHR43386:SF1">
    <property type="entry name" value="D,D-DIPEPTIDE TRANSPORT SYSTEM PERMEASE PROTEIN DDPC-RELATED"/>
    <property type="match status" value="1"/>
</dbReference>
<proteinExistence type="inferred from homology"/>
<feature type="transmembrane region" description="Helical" evidence="7">
    <location>
        <begin position="156"/>
        <end position="175"/>
    </location>
</feature>
<evidence type="ECO:0000256" key="7">
    <source>
        <dbReference type="RuleBase" id="RU363032"/>
    </source>
</evidence>
<evidence type="ECO:0000256" key="4">
    <source>
        <dbReference type="ARBA" id="ARBA00022692"/>
    </source>
</evidence>
<dbReference type="AlphaFoldDB" id="A0A9J6NWY0"/>
<keyword evidence="5 7" id="KW-1133">Transmembrane helix</keyword>
<dbReference type="Gene3D" id="1.10.3720.10">
    <property type="entry name" value="MetI-like"/>
    <property type="match status" value="1"/>
</dbReference>
<dbReference type="Pfam" id="PF12911">
    <property type="entry name" value="OppC_N"/>
    <property type="match status" value="1"/>
</dbReference>
<feature type="transmembrane region" description="Helical" evidence="7">
    <location>
        <begin position="128"/>
        <end position="150"/>
    </location>
</feature>
<comment type="similarity">
    <text evidence="7">Belongs to the binding-protein-dependent transport system permease family.</text>
</comment>
<organism evidence="9 10">
    <name type="scientific">Oceanirhabdus seepicola</name>
    <dbReference type="NCBI Taxonomy" id="2828781"/>
    <lineage>
        <taxon>Bacteria</taxon>
        <taxon>Bacillati</taxon>
        <taxon>Bacillota</taxon>
        <taxon>Clostridia</taxon>
        <taxon>Eubacteriales</taxon>
        <taxon>Clostridiaceae</taxon>
        <taxon>Oceanirhabdus</taxon>
    </lineage>
</organism>
<evidence type="ECO:0000259" key="8">
    <source>
        <dbReference type="PROSITE" id="PS50928"/>
    </source>
</evidence>
<feature type="domain" description="ABC transmembrane type-1" evidence="8">
    <location>
        <begin position="93"/>
        <end position="284"/>
    </location>
</feature>
<keyword evidence="10" id="KW-1185">Reference proteome</keyword>
<protein>
    <submittedName>
        <fullName evidence="9">ABC transporter permease</fullName>
    </submittedName>
</protein>
<keyword evidence="2 7" id="KW-0813">Transport</keyword>
<gene>
    <name evidence="9" type="ORF">KDK92_04355</name>
</gene>
<comment type="caution">
    <text evidence="9">The sequence shown here is derived from an EMBL/GenBank/DDBJ whole genome shotgun (WGS) entry which is preliminary data.</text>
</comment>
<evidence type="ECO:0000313" key="10">
    <source>
        <dbReference type="Proteomes" id="UP001056429"/>
    </source>
</evidence>
<dbReference type="SUPFAM" id="SSF161098">
    <property type="entry name" value="MetI-like"/>
    <property type="match status" value="1"/>
</dbReference>